<protein>
    <recommendedName>
        <fullName evidence="3">CBS domain-containing protein</fullName>
    </recommendedName>
</protein>
<evidence type="ECO:0000256" key="2">
    <source>
        <dbReference type="PROSITE-ProRule" id="PRU00703"/>
    </source>
</evidence>
<gene>
    <name evidence="4" type="ORF">TSPGSL018_4240</name>
</gene>
<dbReference type="AlphaFoldDB" id="A0A061RBP5"/>
<proteinExistence type="predicted"/>
<dbReference type="SUPFAM" id="SSF54631">
    <property type="entry name" value="CBS-domain pair"/>
    <property type="match status" value="1"/>
</dbReference>
<reference evidence="4" key="1">
    <citation type="submission" date="2014-05" db="EMBL/GenBank/DDBJ databases">
        <title>The transcriptome of the halophilic microalga Tetraselmis sp. GSL018 isolated from the Great Salt Lake, Utah.</title>
        <authorList>
            <person name="Jinkerson R.E."/>
            <person name="D'Adamo S."/>
            <person name="Posewitz M.C."/>
        </authorList>
    </citation>
    <scope>NUCLEOTIDE SEQUENCE</scope>
    <source>
        <strain evidence="4">GSL018</strain>
    </source>
</reference>
<keyword evidence="1 2" id="KW-0129">CBS domain</keyword>
<dbReference type="InterPro" id="IPR051257">
    <property type="entry name" value="Diverse_CBS-Domain"/>
</dbReference>
<evidence type="ECO:0000259" key="3">
    <source>
        <dbReference type="PROSITE" id="PS51371"/>
    </source>
</evidence>
<feature type="domain" description="CBS" evidence="3">
    <location>
        <begin position="97"/>
        <end position="151"/>
    </location>
</feature>
<dbReference type="InterPro" id="IPR000644">
    <property type="entry name" value="CBS_dom"/>
</dbReference>
<dbReference type="PANTHER" id="PTHR43080:SF29">
    <property type="entry name" value="OS02G0818000 PROTEIN"/>
    <property type="match status" value="1"/>
</dbReference>
<evidence type="ECO:0000256" key="1">
    <source>
        <dbReference type="ARBA" id="ARBA00023122"/>
    </source>
</evidence>
<feature type="domain" description="CBS" evidence="3">
    <location>
        <begin position="155"/>
        <end position="211"/>
    </location>
</feature>
<dbReference type="Gene3D" id="3.10.580.10">
    <property type="entry name" value="CBS-domain"/>
    <property type="match status" value="1"/>
</dbReference>
<dbReference type="Pfam" id="PF00571">
    <property type="entry name" value="CBS"/>
    <property type="match status" value="2"/>
</dbReference>
<dbReference type="SMART" id="SM00116">
    <property type="entry name" value="CBS"/>
    <property type="match status" value="2"/>
</dbReference>
<name>A0A061RBP5_9CHLO</name>
<organism evidence="4">
    <name type="scientific">Tetraselmis sp. GSL018</name>
    <dbReference type="NCBI Taxonomy" id="582737"/>
    <lineage>
        <taxon>Eukaryota</taxon>
        <taxon>Viridiplantae</taxon>
        <taxon>Chlorophyta</taxon>
        <taxon>core chlorophytes</taxon>
        <taxon>Chlorodendrophyceae</taxon>
        <taxon>Chlorodendrales</taxon>
        <taxon>Chlorodendraceae</taxon>
        <taxon>Tetraselmis</taxon>
    </lineage>
</organism>
<dbReference type="EMBL" id="GBEZ01015807">
    <property type="protein sequence ID" value="JAC70387.1"/>
    <property type="molecule type" value="Transcribed_RNA"/>
</dbReference>
<dbReference type="InterPro" id="IPR046342">
    <property type="entry name" value="CBS_dom_sf"/>
</dbReference>
<dbReference type="PANTHER" id="PTHR43080">
    <property type="entry name" value="CBS DOMAIN-CONTAINING PROTEIN CBSX3, MITOCHONDRIAL"/>
    <property type="match status" value="1"/>
</dbReference>
<dbReference type="PROSITE" id="PS51371">
    <property type="entry name" value="CBS"/>
    <property type="match status" value="2"/>
</dbReference>
<accession>A0A061RBP5</accession>
<evidence type="ECO:0000313" key="4">
    <source>
        <dbReference type="EMBL" id="JAC70387.1"/>
    </source>
</evidence>
<sequence>MASSLVLPVGCPAVLGQRRTKPICYSHGSLPLRFPIHNKNSKSLRKTPVRSTEADDVLTAGWSATWNLKSFEDMAKSITEAFELKEEIAGESIGAVMSTRPLTALLSTPVSELPNLFENISGLPVINQDGKLVGVVTKKDLEKAKDSEGTVRQIMSTPPVAAKPGYKVSDAAAIMLKYGIHRLPIVDDDKRVVGIVTRTDISKALKSKEAISA</sequence>